<keyword evidence="4" id="KW-0472">Membrane</keyword>
<proteinExistence type="predicted"/>
<gene>
    <name evidence="5" type="ORF">GBAR_LOCUS30374</name>
</gene>
<evidence type="ECO:0000256" key="1">
    <source>
        <dbReference type="ARBA" id="ARBA00084097"/>
    </source>
</evidence>
<evidence type="ECO:0000313" key="6">
    <source>
        <dbReference type="Proteomes" id="UP001174909"/>
    </source>
</evidence>
<comment type="caution">
    <text evidence="5">The sequence shown here is derived from an EMBL/GenBank/DDBJ whole genome shotgun (WGS) entry which is preliminary data.</text>
</comment>
<dbReference type="InterPro" id="IPR043138">
    <property type="entry name" value="GGT_lsub"/>
</dbReference>
<keyword evidence="6" id="KW-1185">Reference proteome</keyword>
<dbReference type="FunFam" id="3.60.20.40:FF:000001">
    <property type="entry name" value="Gamma-glutamyltranspeptidase 1"/>
    <property type="match status" value="1"/>
</dbReference>
<dbReference type="InterPro" id="IPR043137">
    <property type="entry name" value="GGT_ssub_C"/>
</dbReference>
<dbReference type="GO" id="GO:0005886">
    <property type="term" value="C:plasma membrane"/>
    <property type="evidence" value="ECO:0007669"/>
    <property type="project" value="TreeGrafter"/>
</dbReference>
<feature type="binding site" evidence="3">
    <location>
        <begin position="526"/>
        <end position="527"/>
    </location>
    <ligand>
        <name>L-glutamate</name>
        <dbReference type="ChEBI" id="CHEBI:29985"/>
    </ligand>
</feature>
<accession>A0AA35XED0</accession>
<dbReference type="GO" id="GO:0006751">
    <property type="term" value="P:glutathione catabolic process"/>
    <property type="evidence" value="ECO:0007669"/>
    <property type="project" value="InterPro"/>
</dbReference>
<keyword evidence="5" id="KW-0378">Hydrolase</keyword>
<dbReference type="EMBL" id="CASHTH010004295">
    <property type="protein sequence ID" value="CAI8055688.1"/>
    <property type="molecule type" value="Genomic_DNA"/>
</dbReference>
<dbReference type="Gene3D" id="1.10.246.130">
    <property type="match status" value="1"/>
</dbReference>
<dbReference type="Proteomes" id="UP001174909">
    <property type="component" value="Unassembled WGS sequence"/>
</dbReference>
<keyword evidence="1" id="KW-1202">Platelet aggregation activating toxin</keyword>
<keyword evidence="4" id="KW-1133">Transmembrane helix</keyword>
<feature type="transmembrane region" description="Helical" evidence="4">
    <location>
        <begin position="61"/>
        <end position="82"/>
    </location>
</feature>
<evidence type="ECO:0000256" key="4">
    <source>
        <dbReference type="SAM" id="Phobius"/>
    </source>
</evidence>
<keyword evidence="1" id="KW-1199">Hemostasis impairing toxin</keyword>
<protein>
    <submittedName>
        <fullName evidence="5">Glutathione hydrolase 1 proenzyme</fullName>
    </submittedName>
</protein>
<name>A0AA35XED0_GEOBA</name>
<dbReference type="GO" id="GO:0036374">
    <property type="term" value="F:glutathione hydrolase activity"/>
    <property type="evidence" value="ECO:0007669"/>
    <property type="project" value="InterPro"/>
</dbReference>
<dbReference type="InterPro" id="IPR029055">
    <property type="entry name" value="Ntn_hydrolases_N"/>
</dbReference>
<sequence length="648" mass="69177">MSARFSKLEAVDLADDEDTEGEGGSGEDCQVALVLPEGVRKGGRGRRLVNKLRGRKRLGSWRWVVVAVVAFAIAVFVALMVARLASEPPSQATDNSDNNGELQAGAVATDSALCSEMSGEILRNGGSAVDAAITALLCVGAVHPESSGLGGGGFMVVYDGNGSAAAIDFRETAPAAATTDMFHSSPNLSTSGGLAVAVPGELRGMELAHRLYGRLKWIDLFQPVINLCRTGFNLSLHTEKAIELHKDAVREDKILTELFVVNGELKKEGDEVKRSRLADTLELIAIEGADVFYTGELSLNIINKVNETGGILTPEDLASYAANLKKPLSTEFNGYTLFTPPPPSGGPELLFPLNVLSLYTSSSSSLLPPPPPPPPPPLSPLMYHRMVEAFKFMFALRSQLGDTKCDDCDGDAVWSVVDNMTSINYAAYVKSQISDDTTHNVSYYRADYATPPSDHGTSHISVLGPDGMAVSVTSSVNTYFGSKVVTGDGVILNNEMDDFSSPNITNSYGLRPSESNYISPGKRPLSSTCPVVAVKRSESGGTQYLITGASGGTRIPTSTAQVIWRVLSLNEPIDEAIEASRLHHQLLPNQVQVEASFPDDIITYLESKGHNVTKDFNYAVVQGVHVNEVGVVSAHSDSRKQGQSVVVT</sequence>
<dbReference type="PANTHER" id="PTHR11686">
    <property type="entry name" value="GAMMA GLUTAMYL TRANSPEPTIDASE"/>
    <property type="match status" value="1"/>
</dbReference>
<dbReference type="FunFam" id="1.10.246.130:FF:000001">
    <property type="entry name" value="Gamma-glutamyltransferase 5 isoform 1"/>
    <property type="match status" value="1"/>
</dbReference>
<reference evidence="5" key="1">
    <citation type="submission" date="2023-03" db="EMBL/GenBank/DDBJ databases">
        <authorList>
            <person name="Steffen K."/>
            <person name="Cardenas P."/>
        </authorList>
    </citation>
    <scope>NUCLEOTIDE SEQUENCE</scope>
</reference>
<keyword evidence="4" id="KW-0812">Transmembrane</keyword>
<feature type="binding site" evidence="3">
    <location>
        <begin position="475"/>
        <end position="477"/>
    </location>
    <ligand>
        <name>L-glutamate</name>
        <dbReference type="ChEBI" id="CHEBI:29985"/>
    </ligand>
</feature>
<dbReference type="PRINTS" id="PR01210">
    <property type="entry name" value="GGTRANSPTASE"/>
</dbReference>
<feature type="binding site" evidence="3">
    <location>
        <position position="498"/>
    </location>
    <ligand>
        <name>L-glutamate</name>
        <dbReference type="ChEBI" id="CHEBI:29985"/>
    </ligand>
</feature>
<dbReference type="Gene3D" id="3.60.20.40">
    <property type="match status" value="1"/>
</dbReference>
<dbReference type="AlphaFoldDB" id="A0AA35XED0"/>
<keyword evidence="1" id="KW-0800">Toxin</keyword>
<dbReference type="PANTHER" id="PTHR11686:SF9">
    <property type="entry name" value="RE13973P"/>
    <property type="match status" value="1"/>
</dbReference>
<feature type="binding site" evidence="3">
    <location>
        <position position="552"/>
    </location>
    <ligand>
        <name>L-glutamate</name>
        <dbReference type="ChEBI" id="CHEBI:29985"/>
    </ligand>
</feature>
<organism evidence="5 6">
    <name type="scientific">Geodia barretti</name>
    <name type="common">Barrett's horny sponge</name>
    <dbReference type="NCBI Taxonomy" id="519541"/>
    <lineage>
        <taxon>Eukaryota</taxon>
        <taxon>Metazoa</taxon>
        <taxon>Porifera</taxon>
        <taxon>Demospongiae</taxon>
        <taxon>Heteroscleromorpha</taxon>
        <taxon>Tetractinellida</taxon>
        <taxon>Astrophorina</taxon>
        <taxon>Geodiidae</taxon>
        <taxon>Geodia</taxon>
    </lineage>
</organism>
<feature type="binding site" evidence="3">
    <location>
        <position position="170"/>
    </location>
    <ligand>
        <name>L-glutamate</name>
        <dbReference type="ChEBI" id="CHEBI:29985"/>
    </ligand>
</feature>
<dbReference type="NCBIfam" id="TIGR00066">
    <property type="entry name" value="g_glut_trans"/>
    <property type="match status" value="1"/>
</dbReference>
<evidence type="ECO:0000313" key="5">
    <source>
        <dbReference type="EMBL" id="CAI8055688.1"/>
    </source>
</evidence>
<dbReference type="SUPFAM" id="SSF56235">
    <property type="entry name" value="N-terminal nucleophile aminohydrolases (Ntn hydrolases)"/>
    <property type="match status" value="1"/>
</dbReference>
<evidence type="ECO:0000256" key="2">
    <source>
        <dbReference type="PIRSR" id="PIRSR600101-1"/>
    </source>
</evidence>
<dbReference type="Pfam" id="PF01019">
    <property type="entry name" value="G_glu_transpept"/>
    <property type="match status" value="1"/>
</dbReference>
<dbReference type="InterPro" id="IPR000101">
    <property type="entry name" value="GGT_peptidase"/>
</dbReference>
<evidence type="ECO:0000256" key="3">
    <source>
        <dbReference type="PIRSR" id="PIRSR600101-2"/>
    </source>
</evidence>
<feature type="active site" description="Nucleophile" evidence="2">
    <location>
        <position position="457"/>
    </location>
</feature>